<gene>
    <name evidence="1" type="ORF">JI739_06610</name>
</gene>
<dbReference type="EMBL" id="JAEQNA010000001">
    <property type="protein sequence ID" value="MBL0420015.1"/>
    <property type="molecule type" value="Genomic_DNA"/>
</dbReference>
<keyword evidence="2" id="KW-1185">Reference proteome</keyword>
<proteinExistence type="predicted"/>
<organism evidence="1 2">
    <name type="scientific">Ramlibacter aurantiacus</name>
    <dbReference type="NCBI Taxonomy" id="2801330"/>
    <lineage>
        <taxon>Bacteria</taxon>
        <taxon>Pseudomonadati</taxon>
        <taxon>Pseudomonadota</taxon>
        <taxon>Betaproteobacteria</taxon>
        <taxon>Burkholderiales</taxon>
        <taxon>Comamonadaceae</taxon>
        <taxon>Ramlibacter</taxon>
    </lineage>
</organism>
<dbReference type="Proteomes" id="UP000613011">
    <property type="component" value="Unassembled WGS sequence"/>
</dbReference>
<accession>A0A936ZS03</accession>
<dbReference type="SUPFAM" id="SSF49899">
    <property type="entry name" value="Concanavalin A-like lectins/glucanases"/>
    <property type="match status" value="1"/>
</dbReference>
<protein>
    <submittedName>
        <fullName evidence="1">Uncharacterized protein</fullName>
    </submittedName>
</protein>
<reference evidence="1" key="1">
    <citation type="submission" date="2021-01" db="EMBL/GenBank/DDBJ databases">
        <title>Ramlibacter sp. strain AW1 16S ribosomal RNA gene Genome sequencing and assembly.</title>
        <authorList>
            <person name="Kang M."/>
        </authorList>
    </citation>
    <scope>NUCLEOTIDE SEQUENCE</scope>
    <source>
        <strain evidence="1">AW1</strain>
    </source>
</reference>
<evidence type="ECO:0000313" key="1">
    <source>
        <dbReference type="EMBL" id="MBL0420015.1"/>
    </source>
</evidence>
<dbReference type="InterPro" id="IPR013320">
    <property type="entry name" value="ConA-like_dom_sf"/>
</dbReference>
<dbReference type="AlphaFoldDB" id="A0A936ZS03"/>
<evidence type="ECO:0000313" key="2">
    <source>
        <dbReference type="Proteomes" id="UP000613011"/>
    </source>
</evidence>
<sequence length="274" mass="29206">MSPALGSDQAVRSVLTRYGASKWEMAHGYTGPTRHLPARAGQALRGIPDTGAQLGSGSGMEMLNWVDPSGRGTVLPPLMRRLDGHWCSDHSAGNTWGFWCKKSAAEPGVHPLPRNRMPYHLQDPHFAIVALSVPGNGRSGVAFQASKAEENHVAELALSNNRPQARWIDADGQRVVLTSPQALAPHRPAVLTLSARPGQQSLRVDGEAVAAAAGVFAPSNFAQLLIGWGFRSYFPNEGFGGHVYGVITGRGSPAEHELALLERYLGTTAGLTLP</sequence>
<name>A0A936ZS03_9BURK</name>
<comment type="caution">
    <text evidence="1">The sequence shown here is derived from an EMBL/GenBank/DDBJ whole genome shotgun (WGS) entry which is preliminary data.</text>
</comment>